<dbReference type="AlphaFoldDB" id="A0A7J7L1K4"/>
<sequence>MHWPIGIYFATLLTWFRSVQILMIPVIIQKKFSCMKASWREWYFSAGTTTF</sequence>
<reference evidence="2 3" key="1">
    <citation type="journal article" date="2020" name="IScience">
        <title>Genome Sequencing of the Endangered Kingdonia uniflora (Circaeasteraceae, Ranunculales) Reveals Potential Mechanisms of Evolutionary Specialization.</title>
        <authorList>
            <person name="Sun Y."/>
            <person name="Deng T."/>
            <person name="Zhang A."/>
            <person name="Moore M.J."/>
            <person name="Landis J.B."/>
            <person name="Lin N."/>
            <person name="Zhang H."/>
            <person name="Zhang X."/>
            <person name="Huang J."/>
            <person name="Zhang X."/>
            <person name="Sun H."/>
            <person name="Wang H."/>
        </authorList>
    </citation>
    <scope>NUCLEOTIDE SEQUENCE [LARGE SCALE GENOMIC DNA]</scope>
    <source>
        <strain evidence="2">TB1705</strain>
        <tissue evidence="2">Leaf</tissue>
    </source>
</reference>
<name>A0A7J7L1K4_9MAGN</name>
<evidence type="ECO:0000313" key="3">
    <source>
        <dbReference type="Proteomes" id="UP000541444"/>
    </source>
</evidence>
<gene>
    <name evidence="2" type="ORF">GIB67_035079</name>
</gene>
<keyword evidence="1" id="KW-0812">Transmembrane</keyword>
<protein>
    <submittedName>
        <fullName evidence="2">Uncharacterized protein</fullName>
    </submittedName>
</protein>
<keyword evidence="1" id="KW-0472">Membrane</keyword>
<dbReference type="Proteomes" id="UP000541444">
    <property type="component" value="Unassembled WGS sequence"/>
</dbReference>
<keyword evidence="3" id="KW-1185">Reference proteome</keyword>
<keyword evidence="1" id="KW-1133">Transmembrane helix</keyword>
<evidence type="ECO:0000313" key="2">
    <source>
        <dbReference type="EMBL" id="KAF6136520.1"/>
    </source>
</evidence>
<accession>A0A7J7L1K4</accession>
<proteinExistence type="predicted"/>
<organism evidence="2 3">
    <name type="scientific">Kingdonia uniflora</name>
    <dbReference type="NCBI Taxonomy" id="39325"/>
    <lineage>
        <taxon>Eukaryota</taxon>
        <taxon>Viridiplantae</taxon>
        <taxon>Streptophyta</taxon>
        <taxon>Embryophyta</taxon>
        <taxon>Tracheophyta</taxon>
        <taxon>Spermatophyta</taxon>
        <taxon>Magnoliopsida</taxon>
        <taxon>Ranunculales</taxon>
        <taxon>Circaeasteraceae</taxon>
        <taxon>Kingdonia</taxon>
    </lineage>
</organism>
<evidence type="ECO:0000256" key="1">
    <source>
        <dbReference type="SAM" id="Phobius"/>
    </source>
</evidence>
<feature type="transmembrane region" description="Helical" evidence="1">
    <location>
        <begin position="6"/>
        <end position="28"/>
    </location>
</feature>
<dbReference type="EMBL" id="JACGCM010002693">
    <property type="protein sequence ID" value="KAF6136520.1"/>
    <property type="molecule type" value="Genomic_DNA"/>
</dbReference>
<comment type="caution">
    <text evidence="2">The sequence shown here is derived from an EMBL/GenBank/DDBJ whole genome shotgun (WGS) entry which is preliminary data.</text>
</comment>